<dbReference type="EMBL" id="BROD01000001">
    <property type="protein sequence ID" value="GKX64790.1"/>
    <property type="molecule type" value="Genomic_DNA"/>
</dbReference>
<reference evidence="1" key="1">
    <citation type="journal article" date="2025" name="Int. J. Syst. Evol. Microbiol.">
        <title>Inconstantimicrobium mannanitabidum sp. nov., a novel member of the family Clostridiaceae isolated from anoxic soil under the treatment of reductive soil disinfestation.</title>
        <authorList>
            <person name="Ueki A."/>
            <person name="Tonouchi A."/>
            <person name="Honma S."/>
            <person name="Kaku N."/>
            <person name="Ueki K."/>
        </authorList>
    </citation>
    <scope>NUCLEOTIDE SEQUENCE</scope>
    <source>
        <strain evidence="1">TW13</strain>
    </source>
</reference>
<gene>
    <name evidence="1" type="ORF">rsdtw13_00480</name>
</gene>
<proteinExistence type="predicted"/>
<accession>A0ACB5R6Q7</accession>
<comment type="caution">
    <text evidence="1">The sequence shown here is derived from an EMBL/GenBank/DDBJ whole genome shotgun (WGS) entry which is preliminary data.</text>
</comment>
<name>A0ACB5R6Q7_9CLOT</name>
<dbReference type="Proteomes" id="UP001058074">
    <property type="component" value="Unassembled WGS sequence"/>
</dbReference>
<sequence length="255" mass="27120">MRDDSIAFIQAPGAFIIANPIVLNFIADNLLGVGIPANNNLRRMFTLSTNTDAGIPGDDDFPELRMQPAGAPPVVAQPGGGVLGTIDAFYCRAGNGGMAFNALPFCDIAIAPGPLDAHFLFTTGMNGCSLVVASAVPIGAAPLAHGAWRVMHDHDHRSIAQWQAAGYTIRFAAYADLADAGVGPFLPVNVVSYNPNNYPWNYMDSVRIVTNFLHWTGVNWNFNSRHYHAAGKHIINVDSPPGVIPAVASTQTLAI</sequence>
<evidence type="ECO:0000313" key="2">
    <source>
        <dbReference type="Proteomes" id="UP001058074"/>
    </source>
</evidence>
<protein>
    <submittedName>
        <fullName evidence="1">Uncharacterized protein</fullName>
    </submittedName>
</protein>
<organism evidence="1 2">
    <name type="scientific">Inconstantimicrobium mannanitabidum</name>
    <dbReference type="NCBI Taxonomy" id="1604901"/>
    <lineage>
        <taxon>Bacteria</taxon>
        <taxon>Bacillati</taxon>
        <taxon>Bacillota</taxon>
        <taxon>Clostridia</taxon>
        <taxon>Eubacteriales</taxon>
        <taxon>Clostridiaceae</taxon>
        <taxon>Inconstantimicrobium</taxon>
    </lineage>
</organism>
<keyword evidence="2" id="KW-1185">Reference proteome</keyword>
<evidence type="ECO:0000313" key="1">
    <source>
        <dbReference type="EMBL" id="GKX64790.1"/>
    </source>
</evidence>